<dbReference type="AlphaFoldDB" id="A0A811N6H8"/>
<protein>
    <submittedName>
        <fullName evidence="10">Uncharacterized protein</fullName>
    </submittedName>
</protein>
<dbReference type="GO" id="GO:0005524">
    <property type="term" value="F:ATP binding"/>
    <property type="evidence" value="ECO:0007669"/>
    <property type="project" value="UniProtKB-KW"/>
</dbReference>
<dbReference type="Gene3D" id="3.40.50.300">
    <property type="entry name" value="P-loop containing nucleotide triphosphate hydrolases"/>
    <property type="match status" value="1"/>
</dbReference>
<dbReference type="Pfam" id="PF18052">
    <property type="entry name" value="Rx_N"/>
    <property type="match status" value="1"/>
</dbReference>
<dbReference type="EMBL" id="CAJGYO010000003">
    <property type="protein sequence ID" value="CAD6221648.1"/>
    <property type="molecule type" value="Genomic_DNA"/>
</dbReference>
<evidence type="ECO:0000256" key="6">
    <source>
        <dbReference type="ARBA" id="ARBA00022840"/>
    </source>
</evidence>
<evidence type="ECO:0000256" key="1">
    <source>
        <dbReference type="ARBA" id="ARBA00008894"/>
    </source>
</evidence>
<evidence type="ECO:0000259" key="9">
    <source>
        <dbReference type="Pfam" id="PF23559"/>
    </source>
</evidence>
<dbReference type="PANTHER" id="PTHR36766:SF40">
    <property type="entry name" value="DISEASE RESISTANCE PROTEIN RGA3"/>
    <property type="match status" value="1"/>
</dbReference>
<dbReference type="InterPro" id="IPR032675">
    <property type="entry name" value="LRR_dom_sf"/>
</dbReference>
<evidence type="ECO:0000256" key="3">
    <source>
        <dbReference type="ARBA" id="ARBA00022737"/>
    </source>
</evidence>
<feature type="domain" description="Disease resistance protein winged helix" evidence="9">
    <location>
        <begin position="391"/>
        <end position="444"/>
    </location>
</feature>
<evidence type="ECO:0000259" key="8">
    <source>
        <dbReference type="Pfam" id="PF18052"/>
    </source>
</evidence>
<keyword evidence="2" id="KW-0433">Leucine-rich repeat</keyword>
<dbReference type="SUPFAM" id="SSF52058">
    <property type="entry name" value="L domain-like"/>
    <property type="match status" value="1"/>
</dbReference>
<evidence type="ECO:0000256" key="4">
    <source>
        <dbReference type="ARBA" id="ARBA00022741"/>
    </source>
</evidence>
<dbReference type="InterPro" id="IPR042197">
    <property type="entry name" value="Apaf_helical"/>
</dbReference>
<organism evidence="10 11">
    <name type="scientific">Miscanthus lutarioriparius</name>
    <dbReference type="NCBI Taxonomy" id="422564"/>
    <lineage>
        <taxon>Eukaryota</taxon>
        <taxon>Viridiplantae</taxon>
        <taxon>Streptophyta</taxon>
        <taxon>Embryophyta</taxon>
        <taxon>Tracheophyta</taxon>
        <taxon>Spermatophyta</taxon>
        <taxon>Magnoliopsida</taxon>
        <taxon>Liliopsida</taxon>
        <taxon>Poales</taxon>
        <taxon>Poaceae</taxon>
        <taxon>PACMAD clade</taxon>
        <taxon>Panicoideae</taxon>
        <taxon>Andropogonodae</taxon>
        <taxon>Andropogoneae</taxon>
        <taxon>Saccharinae</taxon>
        <taxon>Miscanthus</taxon>
    </lineage>
</organism>
<evidence type="ECO:0000256" key="2">
    <source>
        <dbReference type="ARBA" id="ARBA00022614"/>
    </source>
</evidence>
<dbReference type="GO" id="GO:0051707">
    <property type="term" value="P:response to other organism"/>
    <property type="evidence" value="ECO:0007669"/>
    <property type="project" value="UniProtKB-ARBA"/>
</dbReference>
<proteinExistence type="inferred from homology"/>
<keyword evidence="3" id="KW-0677">Repeat</keyword>
<dbReference type="PANTHER" id="PTHR36766">
    <property type="entry name" value="PLANT BROAD-SPECTRUM MILDEW RESISTANCE PROTEIN RPW8"/>
    <property type="match status" value="1"/>
</dbReference>
<feature type="domain" description="NB-ARC" evidence="7">
    <location>
        <begin position="173"/>
        <end position="323"/>
    </location>
</feature>
<dbReference type="InterPro" id="IPR058922">
    <property type="entry name" value="WHD_DRP"/>
</dbReference>
<keyword evidence="6" id="KW-0067">ATP-binding</keyword>
<comment type="caution">
    <text evidence="10">The sequence shown here is derived from an EMBL/GenBank/DDBJ whole genome shotgun (WGS) entry which is preliminary data.</text>
</comment>
<comment type="similarity">
    <text evidence="1">Belongs to the disease resistance NB-LRR family.</text>
</comment>
<evidence type="ECO:0000313" key="11">
    <source>
        <dbReference type="Proteomes" id="UP000604825"/>
    </source>
</evidence>
<dbReference type="GO" id="GO:0043531">
    <property type="term" value="F:ADP binding"/>
    <property type="evidence" value="ECO:0007669"/>
    <property type="project" value="InterPro"/>
</dbReference>
<dbReference type="Pfam" id="PF23559">
    <property type="entry name" value="WHD_DRP"/>
    <property type="match status" value="1"/>
</dbReference>
<dbReference type="Gene3D" id="1.10.8.430">
    <property type="entry name" value="Helical domain of apoptotic protease-activating factors"/>
    <property type="match status" value="1"/>
</dbReference>
<reference evidence="10" key="1">
    <citation type="submission" date="2020-10" db="EMBL/GenBank/DDBJ databases">
        <authorList>
            <person name="Han B."/>
            <person name="Lu T."/>
            <person name="Zhao Q."/>
            <person name="Huang X."/>
            <person name="Zhao Y."/>
        </authorList>
    </citation>
    <scope>NUCLEOTIDE SEQUENCE</scope>
</reference>
<dbReference type="PRINTS" id="PR00364">
    <property type="entry name" value="DISEASERSIST"/>
</dbReference>
<evidence type="ECO:0000256" key="5">
    <source>
        <dbReference type="ARBA" id="ARBA00022821"/>
    </source>
</evidence>
<accession>A0A811N6H8</accession>
<evidence type="ECO:0000313" key="10">
    <source>
        <dbReference type="EMBL" id="CAD6221648.1"/>
    </source>
</evidence>
<dbReference type="SUPFAM" id="SSF52540">
    <property type="entry name" value="P-loop containing nucleoside triphosphate hydrolases"/>
    <property type="match status" value="1"/>
</dbReference>
<dbReference type="GO" id="GO:0006952">
    <property type="term" value="P:defense response"/>
    <property type="evidence" value="ECO:0007669"/>
    <property type="project" value="UniProtKB-KW"/>
</dbReference>
<keyword evidence="5" id="KW-0611">Plant defense</keyword>
<name>A0A811N6H8_9POAL</name>
<dbReference type="InterPro" id="IPR002182">
    <property type="entry name" value="NB-ARC"/>
</dbReference>
<gene>
    <name evidence="10" type="ORF">NCGR_LOCUS14885</name>
</gene>
<dbReference type="InterPro" id="IPR027417">
    <property type="entry name" value="P-loop_NTPase"/>
</dbReference>
<keyword evidence="4" id="KW-0547">Nucleotide-binding</keyword>
<evidence type="ECO:0000259" key="7">
    <source>
        <dbReference type="Pfam" id="PF00931"/>
    </source>
</evidence>
<sequence>MYNLIDQAEWRIHDHYVAELLSRLKDAVYDAEDILDEFRCYETKLSVEGNAISVEPVIDFFHSVTQGSFNKVTDIQKRLNHLSGQLEKMGLLQAVPWFDKSLRPETTSFPTEAKIFGRDEEKDKLIRLLGVPTNNTAGPSGHKRKRSGVCSSASNQICATIDTNEATVTSVLVLPIVGIGGVGKNTLAQDICNHSKVKRHFHLIIWICVSDDFDAKRLTKEAIEQSSGEVPKNNNLNFLQGALVNSLNTRRFLIVLDDMWDENEMDWKRFCAPFRNVLKRSMMLVTTRSPKVADIVRTMDPFPLEGLNEDVFWEFFKLCVFGSDTSNNYLELEPIGEKILPKLKGSPLAAKTLGRLLGMSLDLAHWDRILKSQLGASRFVLCTQNITISERKKDLAEIWVAEGLVEHQYTGDQYFEELAHLSFFQKYPRSHEKYVIHDLMHNMAQLVSKDECFIVKDTKDLTKIPQNVRHLLVLKGGDVQCSDLLKHDMAQHRKLRTLLWGLSLKSKTGNTVMEKWCTELLCMRVMVCSSISKWGLPDSISNMKHLQYLKILDSCLCKKLPASFCRLYNMQKFYAEKWEIDDIPSSIGILINLQKSELVKCHFDRIHSFGILKGATDEGQRGQFKIKNYNGESLPSRFHPQNSQQIHSYDRTNSTLLSLTAVEITDCRNLSNLERFLHPAYVPNIKKIKNFQLQQLRIGTN</sequence>
<dbReference type="OrthoDB" id="771937at2759"/>
<dbReference type="Gene3D" id="3.80.10.10">
    <property type="entry name" value="Ribonuclease Inhibitor"/>
    <property type="match status" value="1"/>
</dbReference>
<dbReference type="InterPro" id="IPR041118">
    <property type="entry name" value="Rx_N"/>
</dbReference>
<feature type="domain" description="Disease resistance N-terminal" evidence="8">
    <location>
        <begin position="6"/>
        <end position="49"/>
    </location>
</feature>
<keyword evidence="11" id="KW-1185">Reference proteome</keyword>
<dbReference type="Proteomes" id="UP000604825">
    <property type="component" value="Unassembled WGS sequence"/>
</dbReference>
<dbReference type="Pfam" id="PF00931">
    <property type="entry name" value="NB-ARC"/>
    <property type="match status" value="1"/>
</dbReference>